<dbReference type="PANTHER" id="PTHR11820:SF90">
    <property type="entry name" value="FLUTATHIONE S-TRANSFERASE"/>
    <property type="match status" value="1"/>
</dbReference>
<reference evidence="4" key="1">
    <citation type="submission" date="2016-10" db="EMBL/GenBank/DDBJ databases">
        <authorList>
            <person name="Varghese N."/>
            <person name="Submissions S."/>
        </authorList>
    </citation>
    <scope>NUCLEOTIDE SEQUENCE [LARGE SCALE GENOMIC DNA]</scope>
    <source>
        <strain evidence="4">DSM 27839</strain>
    </source>
</reference>
<organism evidence="3 4">
    <name type="scientific">Ruegeria halocynthiae</name>
    <dbReference type="NCBI Taxonomy" id="985054"/>
    <lineage>
        <taxon>Bacteria</taxon>
        <taxon>Pseudomonadati</taxon>
        <taxon>Pseudomonadota</taxon>
        <taxon>Alphaproteobacteria</taxon>
        <taxon>Rhodobacterales</taxon>
        <taxon>Roseobacteraceae</taxon>
        <taxon>Ruegeria</taxon>
    </lineage>
</organism>
<dbReference type="Gene3D" id="3.90.850.10">
    <property type="entry name" value="Fumarylacetoacetase-like, C-terminal domain"/>
    <property type="match status" value="1"/>
</dbReference>
<dbReference type="InterPro" id="IPR036663">
    <property type="entry name" value="Fumarylacetoacetase_C_sf"/>
</dbReference>
<keyword evidence="4" id="KW-1185">Reference proteome</keyword>
<sequence>MPNPFFALPDIPSIPVQGEQATYPIGRIFCVGRNYAAHAAEMGHEVDRQAPFYFTKSAPNAVLTGARVPYPAGTEDYHHEMELAVAIGKPVFQTTAAQAHAAIFAYGCALDMTRRDLQIRERNKQRPWDLGKDVENGAVFAPLTRADHWSPTDDKRIYLSVNGQLAQDATLSELVWKIDELISHLSGFYHLRPGDLILTGTPAGVGPVVAGDQIEGGIDGLAPVHLTLTAPDQNALSDS</sequence>
<dbReference type="AlphaFoldDB" id="A0A1H3CUA5"/>
<dbReference type="Proteomes" id="UP000183400">
    <property type="component" value="Unassembled WGS sequence"/>
</dbReference>
<dbReference type="STRING" id="985054.SAMN05444358_107138"/>
<proteinExistence type="predicted"/>
<name>A0A1H3CUA5_9RHOB</name>
<dbReference type="GO" id="GO:0018773">
    <property type="term" value="F:acetylpyruvate hydrolase activity"/>
    <property type="evidence" value="ECO:0007669"/>
    <property type="project" value="TreeGrafter"/>
</dbReference>
<dbReference type="InterPro" id="IPR011234">
    <property type="entry name" value="Fumarylacetoacetase-like_C"/>
</dbReference>
<accession>A0A1H3CUA5</accession>
<dbReference type="Pfam" id="PF01557">
    <property type="entry name" value="FAA_hydrolase"/>
    <property type="match status" value="1"/>
</dbReference>
<protein>
    <submittedName>
        <fullName evidence="3">Fumarylpyruvate hydrolase</fullName>
    </submittedName>
</protein>
<dbReference type="RefSeq" id="WP_074737968.1">
    <property type="nucleotide sequence ID" value="NZ_FNNP01000007.1"/>
</dbReference>
<keyword evidence="1" id="KW-0479">Metal-binding</keyword>
<evidence type="ECO:0000313" key="4">
    <source>
        <dbReference type="Proteomes" id="UP000183400"/>
    </source>
</evidence>
<gene>
    <name evidence="3" type="ORF">SAMN05444358_107138</name>
</gene>
<dbReference type="GO" id="GO:0046872">
    <property type="term" value="F:metal ion binding"/>
    <property type="evidence" value="ECO:0007669"/>
    <property type="project" value="UniProtKB-KW"/>
</dbReference>
<keyword evidence="3" id="KW-0670">Pyruvate</keyword>
<feature type="domain" description="Fumarylacetoacetase-like C-terminal" evidence="2">
    <location>
        <begin position="28"/>
        <end position="225"/>
    </location>
</feature>
<dbReference type="SUPFAM" id="SSF56529">
    <property type="entry name" value="FAH"/>
    <property type="match status" value="1"/>
</dbReference>
<evidence type="ECO:0000256" key="1">
    <source>
        <dbReference type="ARBA" id="ARBA00022723"/>
    </source>
</evidence>
<keyword evidence="3" id="KW-0378">Hydrolase</keyword>
<dbReference type="PANTHER" id="PTHR11820">
    <property type="entry name" value="ACYLPYRUVASE"/>
    <property type="match status" value="1"/>
</dbReference>
<evidence type="ECO:0000313" key="3">
    <source>
        <dbReference type="EMBL" id="SDX57751.1"/>
    </source>
</evidence>
<dbReference type="OrthoDB" id="5197601at2"/>
<evidence type="ECO:0000259" key="2">
    <source>
        <dbReference type="Pfam" id="PF01557"/>
    </source>
</evidence>
<dbReference type="EMBL" id="FNNP01000007">
    <property type="protein sequence ID" value="SDX57751.1"/>
    <property type="molecule type" value="Genomic_DNA"/>
</dbReference>